<dbReference type="AlphaFoldDB" id="A0A6I4UUV5"/>
<keyword evidence="1" id="KW-0378">Hydrolase</keyword>
<accession>A0A6I4UUV5</accession>
<name>A0A6I4UUV5_9SPHN</name>
<dbReference type="GO" id="GO:0016787">
    <property type="term" value="F:hydrolase activity"/>
    <property type="evidence" value="ECO:0007669"/>
    <property type="project" value="UniProtKB-KW"/>
</dbReference>
<dbReference type="InterPro" id="IPR011227">
    <property type="entry name" value="UCP029730"/>
</dbReference>
<dbReference type="OrthoDB" id="9815326at2"/>
<dbReference type="Pfam" id="PF05013">
    <property type="entry name" value="FGase"/>
    <property type="match status" value="1"/>
</dbReference>
<comment type="caution">
    <text evidence="1">The sequence shown here is derived from an EMBL/GenBank/DDBJ whole genome shotgun (WGS) entry which is preliminary data.</text>
</comment>
<sequence>MVADARKAQVTGNVIEEAFAIIGEPRAGDILVVVDHASNRVPHDVDLGIAPELLNEHVAVDIGVAEVARLMAQESGTAAFLGNVSRLVCDFNRDEDAAALVPHSSDGHTIPGNMFDMAGREERLERFHRPYHDALASLLEQAPPRLIVSLHSFTPSLASRPEEERPWHCGVLYNDDERASRLAIPLLASDGLIVGDQKPYSGKLLNATMNRHAEDHGRPYFGIEVRQDLIAAAAGQAEWAERLLRVANRVALAFE</sequence>
<dbReference type="SUPFAM" id="SSF53187">
    <property type="entry name" value="Zn-dependent exopeptidases"/>
    <property type="match status" value="1"/>
</dbReference>
<organism evidence="1 2">
    <name type="scientific">Croceibacterium soli</name>
    <dbReference type="NCBI Taxonomy" id="1739690"/>
    <lineage>
        <taxon>Bacteria</taxon>
        <taxon>Pseudomonadati</taxon>
        <taxon>Pseudomonadota</taxon>
        <taxon>Alphaproteobacteria</taxon>
        <taxon>Sphingomonadales</taxon>
        <taxon>Erythrobacteraceae</taxon>
        <taxon>Croceibacterium</taxon>
    </lineage>
</organism>
<gene>
    <name evidence="1" type="ORF">GRI75_12280</name>
</gene>
<dbReference type="EMBL" id="WTYK01000007">
    <property type="protein sequence ID" value="MXP42418.1"/>
    <property type="molecule type" value="Genomic_DNA"/>
</dbReference>
<dbReference type="Proteomes" id="UP000469159">
    <property type="component" value="Unassembled WGS sequence"/>
</dbReference>
<dbReference type="InterPro" id="IPR007709">
    <property type="entry name" value="N-FG_amidohydro"/>
</dbReference>
<keyword evidence="2" id="KW-1185">Reference proteome</keyword>
<protein>
    <submittedName>
        <fullName evidence="1">N-formylglutamate amidohydrolase</fullName>
    </submittedName>
</protein>
<evidence type="ECO:0000313" key="2">
    <source>
        <dbReference type="Proteomes" id="UP000469159"/>
    </source>
</evidence>
<dbReference type="Gene3D" id="3.40.630.40">
    <property type="entry name" value="Zn-dependent exopeptidases"/>
    <property type="match status" value="1"/>
</dbReference>
<proteinExistence type="predicted"/>
<dbReference type="PIRSF" id="PIRSF029730">
    <property type="entry name" value="UCP029730"/>
    <property type="match status" value="1"/>
</dbReference>
<evidence type="ECO:0000313" key="1">
    <source>
        <dbReference type="EMBL" id="MXP42418.1"/>
    </source>
</evidence>
<reference evidence="1 2" key="1">
    <citation type="submission" date="2019-12" db="EMBL/GenBank/DDBJ databases">
        <title>Genomic-based taxomic classification of the family Erythrobacteraceae.</title>
        <authorList>
            <person name="Xu L."/>
        </authorList>
    </citation>
    <scope>NUCLEOTIDE SEQUENCE [LARGE SCALE GENOMIC DNA]</scope>
    <source>
        <strain evidence="1 2">MCCC 1K02066</strain>
    </source>
</reference>